<gene>
    <name evidence="3" type="ORF">FFLO_03748</name>
</gene>
<name>A0A8K0JLM3_9TREE</name>
<keyword evidence="2" id="KW-0472">Membrane</keyword>
<keyword evidence="2" id="KW-0812">Transmembrane</keyword>
<dbReference type="Proteomes" id="UP000812966">
    <property type="component" value="Unassembled WGS sequence"/>
</dbReference>
<evidence type="ECO:0000256" key="1">
    <source>
        <dbReference type="SAM" id="MobiDB-lite"/>
    </source>
</evidence>
<keyword evidence="4" id="KW-1185">Reference proteome</keyword>
<comment type="caution">
    <text evidence="3">The sequence shown here is derived from an EMBL/GenBank/DDBJ whole genome shotgun (WGS) entry which is preliminary data.</text>
</comment>
<dbReference type="AlphaFoldDB" id="A0A8K0JLM3"/>
<proteinExistence type="predicted"/>
<evidence type="ECO:0000313" key="3">
    <source>
        <dbReference type="EMBL" id="KAG7532199.1"/>
    </source>
</evidence>
<evidence type="ECO:0000313" key="4">
    <source>
        <dbReference type="Proteomes" id="UP000812966"/>
    </source>
</evidence>
<dbReference type="EMBL" id="JABELV010000071">
    <property type="protein sequence ID" value="KAG7532199.1"/>
    <property type="molecule type" value="Genomic_DNA"/>
</dbReference>
<protein>
    <submittedName>
        <fullName evidence="3">Uncharacterized protein</fullName>
    </submittedName>
</protein>
<keyword evidence="2" id="KW-1133">Transmembrane helix</keyword>
<evidence type="ECO:0000256" key="2">
    <source>
        <dbReference type="SAM" id="Phobius"/>
    </source>
</evidence>
<feature type="region of interest" description="Disordered" evidence="1">
    <location>
        <begin position="153"/>
        <end position="220"/>
    </location>
</feature>
<accession>A0A8K0JLM3</accession>
<reference evidence="3" key="1">
    <citation type="submission" date="2020-04" db="EMBL/GenBank/DDBJ databases">
        <title>Analysis of mating type loci in Filobasidium floriforme.</title>
        <authorList>
            <person name="Nowrousian M."/>
        </authorList>
    </citation>
    <scope>NUCLEOTIDE SEQUENCE</scope>
    <source>
        <strain evidence="3">CBS 6242</strain>
    </source>
</reference>
<feature type="transmembrane region" description="Helical" evidence="2">
    <location>
        <begin position="124"/>
        <end position="145"/>
    </location>
</feature>
<sequence length="220" mass="24614">MLNDCTKRHVRNCIIVKTQKLIRLAQTASIVQNHYYYYITTFPEKVLELERLHTSRSAAQTLAGMSFTIMLLLVTSYLFDLALAATKTKSRSSTKTGVSRTTVTKYRKKGKPVPWSEMSKGAKIAVYVACGFAGLILLVILALFLRRRSRNTFKSKEEEPEATSEDVTPYEKTQAEQNSWAIPPPGQEGSPSYFAPMHQPASYSAPIGQPPQHNEGVQAR</sequence>
<feature type="transmembrane region" description="Helical" evidence="2">
    <location>
        <begin position="61"/>
        <end position="79"/>
    </location>
</feature>
<organism evidence="3 4">
    <name type="scientific">Filobasidium floriforme</name>
    <dbReference type="NCBI Taxonomy" id="5210"/>
    <lineage>
        <taxon>Eukaryota</taxon>
        <taxon>Fungi</taxon>
        <taxon>Dikarya</taxon>
        <taxon>Basidiomycota</taxon>
        <taxon>Agaricomycotina</taxon>
        <taxon>Tremellomycetes</taxon>
        <taxon>Filobasidiales</taxon>
        <taxon>Filobasidiaceae</taxon>
        <taxon>Filobasidium</taxon>
    </lineage>
</organism>